<name>A0A6J4TS37_9BACT</name>
<accession>A0A6J4TS37</accession>
<evidence type="ECO:0000256" key="1">
    <source>
        <dbReference type="SAM" id="MobiDB-lite"/>
    </source>
</evidence>
<organism evidence="2">
    <name type="scientific">uncultured Thermomicrobiales bacterium</name>
    <dbReference type="NCBI Taxonomy" id="1645740"/>
    <lineage>
        <taxon>Bacteria</taxon>
        <taxon>Pseudomonadati</taxon>
        <taxon>Thermomicrobiota</taxon>
        <taxon>Thermomicrobia</taxon>
        <taxon>Thermomicrobiales</taxon>
        <taxon>environmental samples</taxon>
    </lineage>
</organism>
<dbReference type="GO" id="GO:0016874">
    <property type="term" value="F:ligase activity"/>
    <property type="evidence" value="ECO:0007669"/>
    <property type="project" value="UniProtKB-KW"/>
</dbReference>
<keyword evidence="2" id="KW-0436">Ligase</keyword>
<reference evidence="2" key="1">
    <citation type="submission" date="2020-02" db="EMBL/GenBank/DDBJ databases">
        <authorList>
            <person name="Meier V. D."/>
        </authorList>
    </citation>
    <scope>NUCLEOTIDE SEQUENCE</scope>
    <source>
        <strain evidence="2">AVDCRST_MAG73</strain>
    </source>
</reference>
<proteinExistence type="predicted"/>
<feature type="non-terminal residue" evidence="2">
    <location>
        <position position="93"/>
    </location>
</feature>
<evidence type="ECO:0000313" key="2">
    <source>
        <dbReference type="EMBL" id="CAA9530315.1"/>
    </source>
</evidence>
<dbReference type="AlphaFoldDB" id="A0A6J4TS37"/>
<protein>
    <submittedName>
        <fullName evidence="2">Lipoate-protein ligase A</fullName>
    </submittedName>
</protein>
<dbReference type="EMBL" id="CADCWE010000050">
    <property type="protein sequence ID" value="CAA9530315.1"/>
    <property type="molecule type" value="Genomic_DNA"/>
</dbReference>
<feature type="compositionally biased region" description="Basic and acidic residues" evidence="1">
    <location>
        <begin position="1"/>
        <end position="17"/>
    </location>
</feature>
<feature type="region of interest" description="Disordered" evidence="1">
    <location>
        <begin position="1"/>
        <end position="93"/>
    </location>
</feature>
<sequence length="93" mass="10228">ARRIQDPRRQTGRDRPGNRGGQAQERRPFGRLLPVPGGHPDRVDRRAGRRPGRPGGSRVRRTRPDGPPPRRRTPRLLPGGDRLRGAPGAGLGV</sequence>
<gene>
    <name evidence="2" type="ORF">AVDCRST_MAG73-886</name>
</gene>
<feature type="non-terminal residue" evidence="2">
    <location>
        <position position="1"/>
    </location>
</feature>